<feature type="non-terminal residue" evidence="1">
    <location>
        <position position="1"/>
    </location>
</feature>
<gene>
    <name evidence="1" type="ORF">METZ01_LOCUS492280</name>
</gene>
<proteinExistence type="predicted"/>
<organism evidence="1">
    <name type="scientific">marine metagenome</name>
    <dbReference type="NCBI Taxonomy" id="408172"/>
    <lineage>
        <taxon>unclassified sequences</taxon>
        <taxon>metagenomes</taxon>
        <taxon>ecological metagenomes</taxon>
    </lineage>
</organism>
<sequence length="27" mass="3233">LRASYNGYYPSFPSWRRGFDSLRPLIL</sequence>
<protein>
    <submittedName>
        <fullName evidence="1">Uncharacterized protein</fullName>
    </submittedName>
</protein>
<dbReference type="EMBL" id="UINC01214271">
    <property type="protein sequence ID" value="SVE39426.1"/>
    <property type="molecule type" value="Genomic_DNA"/>
</dbReference>
<dbReference type="AlphaFoldDB" id="A0A383D4G2"/>
<accession>A0A383D4G2</accession>
<evidence type="ECO:0000313" key="1">
    <source>
        <dbReference type="EMBL" id="SVE39426.1"/>
    </source>
</evidence>
<feature type="non-terminal residue" evidence="1">
    <location>
        <position position="27"/>
    </location>
</feature>
<reference evidence="1" key="1">
    <citation type="submission" date="2018-05" db="EMBL/GenBank/DDBJ databases">
        <authorList>
            <person name="Lanie J.A."/>
            <person name="Ng W.-L."/>
            <person name="Kazmierczak K.M."/>
            <person name="Andrzejewski T.M."/>
            <person name="Davidsen T.M."/>
            <person name="Wayne K.J."/>
            <person name="Tettelin H."/>
            <person name="Glass J.I."/>
            <person name="Rusch D."/>
            <person name="Podicherti R."/>
            <person name="Tsui H.-C.T."/>
            <person name="Winkler M.E."/>
        </authorList>
    </citation>
    <scope>NUCLEOTIDE SEQUENCE</scope>
</reference>
<name>A0A383D4G2_9ZZZZ</name>